<evidence type="ECO:0000313" key="2">
    <source>
        <dbReference type="EMBL" id="AAG13443.1"/>
    </source>
</evidence>
<keyword evidence="1" id="KW-1133">Transmembrane helix</keyword>
<reference evidence="3" key="1">
    <citation type="journal article" date="2005" name="Nature">
        <title>The map-based sequence of the rice genome.</title>
        <authorList>
            <consortium name="International rice genome sequencing project (IRGSP)"/>
            <person name="Matsumoto T."/>
            <person name="Wu J."/>
            <person name="Kanamori H."/>
            <person name="Katayose Y."/>
            <person name="Fujisawa M."/>
            <person name="Namiki N."/>
            <person name="Mizuno H."/>
            <person name="Yamamoto K."/>
            <person name="Antonio B.A."/>
            <person name="Baba T."/>
            <person name="Sakata K."/>
            <person name="Nagamura Y."/>
            <person name="Aoki H."/>
            <person name="Arikawa K."/>
            <person name="Arita K."/>
            <person name="Bito T."/>
            <person name="Chiden Y."/>
            <person name="Fujitsuka N."/>
            <person name="Fukunaka R."/>
            <person name="Hamada M."/>
            <person name="Harada C."/>
            <person name="Hayashi A."/>
            <person name="Hijishita S."/>
            <person name="Honda M."/>
            <person name="Hosokawa S."/>
            <person name="Ichikawa Y."/>
            <person name="Idonuma A."/>
            <person name="Iijima M."/>
            <person name="Ikeda M."/>
            <person name="Ikeno M."/>
            <person name="Ito K."/>
            <person name="Ito S."/>
            <person name="Ito T."/>
            <person name="Ito Y."/>
            <person name="Ito Y."/>
            <person name="Iwabuchi A."/>
            <person name="Kamiya K."/>
            <person name="Karasawa W."/>
            <person name="Kurita K."/>
            <person name="Katagiri S."/>
            <person name="Kikuta A."/>
            <person name="Kobayashi H."/>
            <person name="Kobayashi N."/>
            <person name="Machita K."/>
            <person name="Maehara T."/>
            <person name="Masukawa M."/>
            <person name="Mizubayashi T."/>
            <person name="Mukai Y."/>
            <person name="Nagasaki H."/>
            <person name="Nagata Y."/>
            <person name="Naito S."/>
            <person name="Nakashima M."/>
            <person name="Nakama Y."/>
            <person name="Nakamichi Y."/>
            <person name="Nakamura M."/>
            <person name="Meguro A."/>
            <person name="Negishi M."/>
            <person name="Ohta I."/>
            <person name="Ohta T."/>
            <person name="Okamoto M."/>
            <person name="Ono N."/>
            <person name="Saji S."/>
            <person name="Sakaguchi M."/>
            <person name="Sakai K."/>
            <person name="Shibata M."/>
            <person name="Shimokawa T."/>
            <person name="Song J."/>
            <person name="Takazaki Y."/>
            <person name="Terasawa K."/>
            <person name="Tsugane M."/>
            <person name="Tsuji K."/>
            <person name="Ueda S."/>
            <person name="Waki K."/>
            <person name="Yamagata H."/>
            <person name="Yamamoto M."/>
            <person name="Yamamoto S."/>
            <person name="Yamane H."/>
            <person name="Yoshiki S."/>
            <person name="Yoshihara R."/>
            <person name="Yukawa K."/>
            <person name="Zhong H."/>
            <person name="Yano M."/>
            <person name="Yuan Q."/>
            <person name="Ouyang S."/>
            <person name="Liu J."/>
            <person name="Jones K.M."/>
            <person name="Gansberger K."/>
            <person name="Moffat K."/>
            <person name="Hill J."/>
            <person name="Bera J."/>
            <person name="Fadrosh D."/>
            <person name="Jin S."/>
            <person name="Johri S."/>
            <person name="Kim M."/>
            <person name="Overton L."/>
            <person name="Reardon M."/>
            <person name="Tsitrin T."/>
            <person name="Vuong H."/>
            <person name="Weaver B."/>
            <person name="Ciecko A."/>
            <person name="Tallon L."/>
            <person name="Jackson J."/>
            <person name="Pai G."/>
            <person name="Aken S.V."/>
            <person name="Utterback T."/>
            <person name="Reidmuller S."/>
            <person name="Feldblyum T."/>
            <person name="Hsiao J."/>
            <person name="Zismann V."/>
            <person name="Iobst S."/>
            <person name="de Vazeille A.R."/>
            <person name="Buell C.R."/>
            <person name="Ying K."/>
            <person name="Li Y."/>
            <person name="Lu T."/>
            <person name="Huang Y."/>
            <person name="Zhao Q."/>
            <person name="Feng Q."/>
            <person name="Zhang L."/>
            <person name="Zhu J."/>
            <person name="Weng Q."/>
            <person name="Mu J."/>
            <person name="Lu Y."/>
            <person name="Fan D."/>
            <person name="Liu Y."/>
            <person name="Guan J."/>
            <person name="Zhang Y."/>
            <person name="Yu S."/>
            <person name="Liu X."/>
            <person name="Zhang Y."/>
            <person name="Hong G."/>
            <person name="Han B."/>
            <person name="Choisne N."/>
            <person name="Demange N."/>
            <person name="Orjeda G."/>
            <person name="Samain S."/>
            <person name="Cattolico L."/>
            <person name="Pelletier E."/>
            <person name="Couloux A."/>
            <person name="Segurens B."/>
            <person name="Wincker P."/>
            <person name="D'Hont A."/>
            <person name="Scarpelli C."/>
            <person name="Weissenbach J."/>
            <person name="Salanoubat M."/>
            <person name="Quetier F."/>
            <person name="Yu Y."/>
            <person name="Kim H.R."/>
            <person name="Rambo T."/>
            <person name="Currie J."/>
            <person name="Collura K."/>
            <person name="Luo M."/>
            <person name="Yang T."/>
            <person name="Ammiraju J.S.S."/>
            <person name="Engler F."/>
            <person name="Soderlund C."/>
            <person name="Wing R.A."/>
            <person name="Palmer L.E."/>
            <person name="de la Bastide M."/>
            <person name="Spiegel L."/>
            <person name="Nascimento L."/>
            <person name="Zutavern T."/>
            <person name="O'Shaughnessy A."/>
            <person name="Dike S."/>
            <person name="Dedhia N."/>
            <person name="Preston R."/>
            <person name="Balija V."/>
            <person name="McCombie W.R."/>
            <person name="Chow T."/>
            <person name="Chen H."/>
            <person name="Chung M."/>
            <person name="Chen C."/>
            <person name="Shaw J."/>
            <person name="Wu H."/>
            <person name="Hsiao K."/>
            <person name="Chao Y."/>
            <person name="Chu M."/>
            <person name="Cheng C."/>
            <person name="Hour A."/>
            <person name="Lee P."/>
            <person name="Lin S."/>
            <person name="Lin Y."/>
            <person name="Liou J."/>
            <person name="Liu S."/>
            <person name="Hsing Y."/>
            <person name="Raghuvanshi S."/>
            <person name="Mohanty A."/>
            <person name="Bharti A.K."/>
            <person name="Gaur A."/>
            <person name="Gupta V."/>
            <person name="Kumar D."/>
            <person name="Ravi V."/>
            <person name="Vij S."/>
            <person name="Kapur A."/>
            <person name="Khurana P."/>
            <person name="Khurana P."/>
            <person name="Khurana J.P."/>
            <person name="Tyagi A.K."/>
            <person name="Gaikwad K."/>
            <person name="Singh A."/>
            <person name="Dalal V."/>
            <person name="Srivastava S."/>
            <person name="Dixit A."/>
            <person name="Pal A.K."/>
            <person name="Ghazi I.A."/>
            <person name="Yadav M."/>
            <person name="Pandit A."/>
            <person name="Bhargava A."/>
            <person name="Sureshbabu K."/>
            <person name="Batra K."/>
            <person name="Sharma T.R."/>
            <person name="Mohapatra T."/>
            <person name="Singh N.K."/>
            <person name="Messing J."/>
            <person name="Nelson A.B."/>
            <person name="Fuks G."/>
            <person name="Kavchok S."/>
            <person name="Keizer G."/>
            <person name="Linton E."/>
            <person name="Llaca V."/>
            <person name="Song R."/>
            <person name="Tanyolac B."/>
            <person name="Young S."/>
            <person name="Ho-Il K."/>
            <person name="Hahn J.H."/>
            <person name="Sangsakoo G."/>
            <person name="Vanavichit A."/>
            <person name="de Mattos Luiz.A.T."/>
            <person name="Zimmer P.D."/>
            <person name="Malone G."/>
            <person name="Dellagostin O."/>
            <person name="de Oliveira A.C."/>
            <person name="Bevan M."/>
            <person name="Bancroft I."/>
            <person name="Minx P."/>
            <person name="Cordum H."/>
            <person name="Wilson R."/>
            <person name="Cheng Z."/>
            <person name="Jin W."/>
            <person name="Jiang J."/>
            <person name="Leong S.A."/>
            <person name="Iwama H."/>
            <person name="Gojobori T."/>
            <person name="Itoh T."/>
            <person name="Niimura Y."/>
            <person name="Fujii Y."/>
            <person name="Habara T."/>
            <person name="Sakai H."/>
            <person name="Sato Y."/>
            <person name="Wilson G."/>
            <person name="Kumar K."/>
            <person name="McCouch S."/>
            <person name="Juretic N."/>
            <person name="Hoen D."/>
            <person name="Wright S."/>
            <person name="Bruskiewich R."/>
            <person name="Bureau T."/>
            <person name="Miyao A."/>
            <person name="Hirochika H."/>
            <person name="Nishikawa T."/>
            <person name="Kadowaki K."/>
            <person name="Sugiura M."/>
            <person name="Burr B."/>
            <person name="Sasaki T."/>
        </authorList>
    </citation>
    <scope>NUCLEOTIDE SEQUENCE [LARGE SCALE GENOMIC DNA]</scope>
    <source>
        <strain evidence="3">cv. Nipponbare</strain>
    </source>
</reference>
<organism evidence="2 3">
    <name type="scientific">Oryza sativa subsp. japonica</name>
    <name type="common">Rice</name>
    <dbReference type="NCBI Taxonomy" id="39947"/>
    <lineage>
        <taxon>Eukaryota</taxon>
        <taxon>Viridiplantae</taxon>
        <taxon>Streptophyta</taxon>
        <taxon>Embryophyta</taxon>
        <taxon>Tracheophyta</taxon>
        <taxon>Spermatophyta</taxon>
        <taxon>Magnoliopsida</taxon>
        <taxon>Liliopsida</taxon>
        <taxon>Poales</taxon>
        <taxon>Poaceae</taxon>
        <taxon>BOP clade</taxon>
        <taxon>Oryzoideae</taxon>
        <taxon>Oryzeae</taxon>
        <taxon>Oryzinae</taxon>
        <taxon>Oryza</taxon>
        <taxon>Oryza sativa</taxon>
    </lineage>
</organism>
<dbReference type="EMBL" id="AC051634">
    <property type="protein sequence ID" value="AAG13443.1"/>
    <property type="molecule type" value="Genomic_DNA"/>
</dbReference>
<keyword evidence="1" id="KW-0472">Membrane</keyword>
<keyword evidence="1" id="KW-0812">Transmembrane</keyword>
<sequence length="122" mass="13092">MAIIMSVRNGRRRAIGSEGGHLLLGSEDTGDGKKILWGGAPILSAGALRICIVFSALITSLAFLVPWSRNPAIRPPVPAIAARVVRRPSTVAVAIAVAVVVNADESPRRHIRRCCLLPIRRR</sequence>
<dbReference type="Proteomes" id="UP000000763">
    <property type="component" value="Chromosome 10"/>
</dbReference>
<reference evidence="3" key="2">
    <citation type="journal article" date="2008" name="Nucleic Acids Res.">
        <title>The rice annotation project database (RAP-DB): 2008 update.</title>
        <authorList>
            <consortium name="The rice annotation project (RAP)"/>
        </authorList>
    </citation>
    <scope>GENOME REANNOTATION</scope>
    <source>
        <strain evidence="3">cv. Nipponbare</strain>
    </source>
</reference>
<protein>
    <submittedName>
        <fullName evidence="2">Uncharacterized protein</fullName>
    </submittedName>
</protein>
<accession>Q9FWC9</accession>
<evidence type="ECO:0000313" key="3">
    <source>
        <dbReference type="Proteomes" id="UP000000763"/>
    </source>
</evidence>
<feature type="transmembrane region" description="Helical" evidence="1">
    <location>
        <begin position="85"/>
        <end position="103"/>
    </location>
</feature>
<gene>
    <name evidence="2" type="primary">OSJNBb0018B10.11</name>
</gene>
<feature type="transmembrane region" description="Helical" evidence="1">
    <location>
        <begin position="42"/>
        <end position="65"/>
    </location>
</feature>
<proteinExistence type="predicted"/>
<name>Q9FWC9_ORYSJ</name>
<evidence type="ECO:0000256" key="1">
    <source>
        <dbReference type="SAM" id="Phobius"/>
    </source>
</evidence>
<dbReference type="AlphaFoldDB" id="Q9FWC9"/>